<accession>A0A059WFI0</accession>
<comment type="similarity">
    <text evidence="1">Belongs to the AHA1 family.</text>
</comment>
<evidence type="ECO:0000259" key="2">
    <source>
        <dbReference type="Pfam" id="PF08327"/>
    </source>
</evidence>
<dbReference type="CDD" id="cd07814">
    <property type="entry name" value="SRPBCC_CalC_Aha1-like"/>
    <property type="match status" value="1"/>
</dbReference>
<dbReference type="EMBL" id="BHXC01000002">
    <property type="protein sequence ID" value="GCB87814.1"/>
    <property type="molecule type" value="Genomic_DNA"/>
</dbReference>
<protein>
    <recommendedName>
        <fullName evidence="2">Activator of Hsp90 ATPase homologue 1/2-like C-terminal domain-containing protein</fullName>
    </recommendedName>
</protein>
<dbReference type="eggNOG" id="COG3832">
    <property type="taxonomic scope" value="Bacteria"/>
</dbReference>
<organism evidence="3 4">
    <name type="scientific">Streptomyces noursei</name>
    <name type="common">Streptomyces albulus</name>
    <dbReference type="NCBI Taxonomy" id="1971"/>
    <lineage>
        <taxon>Bacteria</taxon>
        <taxon>Bacillati</taxon>
        <taxon>Actinomycetota</taxon>
        <taxon>Actinomycetes</taxon>
        <taxon>Kitasatosporales</taxon>
        <taxon>Streptomycetaceae</taxon>
        <taxon>Streptomyces</taxon>
    </lineage>
</organism>
<evidence type="ECO:0000313" key="3">
    <source>
        <dbReference type="EMBL" id="GCB87814.1"/>
    </source>
</evidence>
<reference evidence="3 4" key="1">
    <citation type="journal article" date="2019" name="Microbiol. Resour. Announc.">
        <title>Draft Genome Sequence of the Most Traditional epsilon-Poly-l-Lysine Producer, Streptomyces albulus NBRC14147.</title>
        <authorList>
            <person name="Yamanaka K."/>
            <person name="Hamano Y."/>
        </authorList>
    </citation>
    <scope>NUCLEOTIDE SEQUENCE [LARGE SCALE GENOMIC DNA]</scope>
    <source>
        <strain evidence="3 4">NBRC 14147</strain>
    </source>
</reference>
<dbReference type="AlphaFoldDB" id="A0A059WFI0"/>
<dbReference type="InterPro" id="IPR023393">
    <property type="entry name" value="START-like_dom_sf"/>
</dbReference>
<sequence length="152" mass="16985">MSNNEAIRVPDLSSRPHELSVERLMGAPPAALYRAWTEQVDRWFAAPGSVLMQGRPNTAFFFETEHEGARHPHYGRFLRLEPDRLIQLTWVTGAGGTEGAETVVTVECAAEGTGTRLRLTHAGFADEAARDRHREAWPHVLEQLDRRIDASG</sequence>
<gene>
    <name evidence="3" type="ORF">SALB_00483</name>
</gene>
<dbReference type="RefSeq" id="WP_016577361.1">
    <property type="nucleotide sequence ID" value="NZ_BHXC01000002.1"/>
</dbReference>
<dbReference type="STRING" id="68570.DC74_7750"/>
<dbReference type="Pfam" id="PF08327">
    <property type="entry name" value="AHSA1"/>
    <property type="match status" value="1"/>
</dbReference>
<name>A0A059WFI0_STRNR</name>
<dbReference type="Gene3D" id="3.30.530.20">
    <property type="match status" value="1"/>
</dbReference>
<dbReference type="Proteomes" id="UP000288351">
    <property type="component" value="Unassembled WGS sequence"/>
</dbReference>
<comment type="caution">
    <text evidence="3">The sequence shown here is derived from an EMBL/GenBank/DDBJ whole genome shotgun (WGS) entry which is preliminary data.</text>
</comment>
<feature type="domain" description="Activator of Hsp90 ATPase homologue 1/2-like C-terminal" evidence="2">
    <location>
        <begin position="27"/>
        <end position="146"/>
    </location>
</feature>
<dbReference type="InterPro" id="IPR013538">
    <property type="entry name" value="ASHA1/2-like_C"/>
</dbReference>
<evidence type="ECO:0000256" key="1">
    <source>
        <dbReference type="ARBA" id="ARBA00006817"/>
    </source>
</evidence>
<dbReference type="SUPFAM" id="SSF55961">
    <property type="entry name" value="Bet v1-like"/>
    <property type="match status" value="1"/>
</dbReference>
<proteinExistence type="inferred from homology"/>
<evidence type="ECO:0000313" key="4">
    <source>
        <dbReference type="Proteomes" id="UP000288351"/>
    </source>
</evidence>